<keyword evidence="3" id="KW-0472">Membrane</keyword>
<feature type="transmembrane region" description="Helical" evidence="3">
    <location>
        <begin position="126"/>
        <end position="152"/>
    </location>
</feature>
<feature type="chain" id="PRO_5041982639" description="TNFR-Cys domain-containing protein" evidence="4">
    <location>
        <begin position="25"/>
        <end position="2116"/>
    </location>
</feature>
<organism evidence="6 7">
    <name type="scientific">Paralvinella palmiformis</name>
    <dbReference type="NCBI Taxonomy" id="53620"/>
    <lineage>
        <taxon>Eukaryota</taxon>
        <taxon>Metazoa</taxon>
        <taxon>Spiralia</taxon>
        <taxon>Lophotrochozoa</taxon>
        <taxon>Annelida</taxon>
        <taxon>Polychaeta</taxon>
        <taxon>Sedentaria</taxon>
        <taxon>Canalipalpata</taxon>
        <taxon>Terebellida</taxon>
        <taxon>Terebelliformia</taxon>
        <taxon>Alvinellidae</taxon>
        <taxon>Paralvinella</taxon>
    </lineage>
</organism>
<comment type="caution">
    <text evidence="6">The sequence shown here is derived from an EMBL/GenBank/DDBJ whole genome shotgun (WGS) entry which is preliminary data.</text>
</comment>
<evidence type="ECO:0000256" key="2">
    <source>
        <dbReference type="SAM" id="MobiDB-lite"/>
    </source>
</evidence>
<feature type="region of interest" description="Disordered" evidence="2">
    <location>
        <begin position="1045"/>
        <end position="1070"/>
    </location>
</feature>
<comment type="caution">
    <text evidence="1">Lacks conserved residue(s) required for the propagation of feature annotation.</text>
</comment>
<feature type="compositionally biased region" description="Basic and acidic residues" evidence="2">
    <location>
        <begin position="728"/>
        <end position="748"/>
    </location>
</feature>
<feature type="region of interest" description="Disordered" evidence="2">
    <location>
        <begin position="666"/>
        <end position="755"/>
    </location>
</feature>
<dbReference type="Gene3D" id="2.10.50.10">
    <property type="entry name" value="Tumor Necrosis Factor Receptor, subunit A, domain 2"/>
    <property type="match status" value="1"/>
</dbReference>
<dbReference type="EMBL" id="JAODUP010000202">
    <property type="protein sequence ID" value="KAK2156932.1"/>
    <property type="molecule type" value="Genomic_DNA"/>
</dbReference>
<evidence type="ECO:0000256" key="1">
    <source>
        <dbReference type="PROSITE-ProRule" id="PRU00206"/>
    </source>
</evidence>
<feature type="disulfide bond" evidence="1">
    <location>
        <begin position="1227"/>
        <end position="1245"/>
    </location>
</feature>
<evidence type="ECO:0000256" key="4">
    <source>
        <dbReference type="SAM" id="SignalP"/>
    </source>
</evidence>
<feature type="compositionally biased region" description="Basic and acidic residues" evidence="2">
    <location>
        <begin position="611"/>
        <end position="620"/>
    </location>
</feature>
<feature type="compositionally biased region" description="Basic and acidic residues" evidence="2">
    <location>
        <begin position="536"/>
        <end position="588"/>
    </location>
</feature>
<keyword evidence="7" id="KW-1185">Reference proteome</keyword>
<keyword evidence="4" id="KW-0732">Signal</keyword>
<feature type="compositionally biased region" description="Polar residues" evidence="2">
    <location>
        <begin position="596"/>
        <end position="610"/>
    </location>
</feature>
<protein>
    <recommendedName>
        <fullName evidence="5">TNFR-Cys domain-containing protein</fullName>
    </recommendedName>
</protein>
<evidence type="ECO:0000313" key="7">
    <source>
        <dbReference type="Proteomes" id="UP001208570"/>
    </source>
</evidence>
<reference evidence="6" key="1">
    <citation type="journal article" date="2023" name="Mol. Biol. Evol.">
        <title>Third-Generation Sequencing Reveals the Adaptive Role of the Epigenome in Three Deep-Sea Polychaetes.</title>
        <authorList>
            <person name="Perez M."/>
            <person name="Aroh O."/>
            <person name="Sun Y."/>
            <person name="Lan Y."/>
            <person name="Juniper S.K."/>
            <person name="Young C.R."/>
            <person name="Angers B."/>
            <person name="Qian P.Y."/>
        </authorList>
    </citation>
    <scope>NUCLEOTIDE SEQUENCE</scope>
    <source>
        <strain evidence="6">P08H-3</strain>
    </source>
</reference>
<evidence type="ECO:0000256" key="3">
    <source>
        <dbReference type="SAM" id="Phobius"/>
    </source>
</evidence>
<accession>A0AAD9JQ75</accession>
<keyword evidence="3" id="KW-1133">Transmembrane helix</keyword>
<dbReference type="PROSITE" id="PS50050">
    <property type="entry name" value="TNFR_NGFR_2"/>
    <property type="match status" value="1"/>
</dbReference>
<dbReference type="Proteomes" id="UP001208570">
    <property type="component" value="Unassembled WGS sequence"/>
</dbReference>
<feature type="domain" description="TNFR-Cys" evidence="5">
    <location>
        <begin position="1201"/>
        <end position="1245"/>
    </location>
</feature>
<keyword evidence="3" id="KW-0812">Transmembrane</keyword>
<sequence>MMMTSSITTAMCLITLTASTYIRANRPETTESRWRFSIDQLPWKVVIREKDDPMALIVRTEFMGTVKFVEGDEFKIDVESVGFVNTTKKLKDVVDYSFLAFDAPDGLTMMLQVFESSEVSSESSTLWYKLGISLGLLLGSILVAALMLVYMYRTVKKQDKLNAYDGNRKYGLADDVKDYIVNKFGVYLARRARTYSEKISRKADKLEAIWKRASNYSRTSRIMKPSDVKARQAALMIQNTTLDQTGVDILAESALYADPIYEEADEEPKDTVIDKYGTHLVQGAKSYTEGFTNRADKIEALWNTKRSSMYSRLSSNEGDGRPLVISADVHTTQGDDVDSEDEIPRGTLVDKYGVEFIRRARDYSQSLTRKADKLETLWKRSSYPASASTSEVHSDVEPWSYNSDFFLRRTEGVGADSDNTSDADGNTRKVTMVDDTGVHLVKRANLRKSSRRTHDIKTTLKRISYPTYGSRSSRDQVSLMSEYRKRKRCHKTGIKATSARRHNDDDTDDYTTSNLDDDEDDNDDNDDDDDSNNNGRDGKHGDVVSDLEEARSKECPQNEKDHEVECEHLYGTDEKSDDPGEPIREDGRPSPVADNPETSGQDNQTDNSPRVSDDLDRIAMEDSLTGSFTNSGYDSDSDVMTSYSAPPSPDVSPCVIMNQMSDALSKRTDRAYIRQVSTPSPDRSPSAIRHQMRAPFDISRPDSDSDYAVPDEPQAVEADDTDSGHNYYNRDVELKSPRSISPREDRPADLNSNLIDDDIDVPDMPPPPPNPILPTVNPLHSEGDSTTMGSADNNRAVCKCQCRGAPGQRLEVANNNPGDSGPELKVASCGPHCIHNNKGAASKQSHAGMHLPRSVHDLNQNCTGRACTLAQPCGKNCIHSTAVTRQLVTGTPQPSSHGCQVGQHGTMLSRVQHGKHRPQQVPMGAAGRTNQRDLCRSKHCTAAVPCGVRCVHYVAKHAAVPHGALVVDGACIHPPSGVLHATRAVVPKVTSPTKQHPAHKHQLVLTQPSKPTKRLAVGVAKKGKTPSGPLVKAVPGKTVTIKVPPKTVPPSVPVDGSGSDDIKLPSRKKGGWMKRGKRLNLTTLTVLSVMCIVLPVIHASVNNHPRVDLTIHIPKGFIKPGIQVFFSTDTGGKVNIDDWNQPLNVSSFDVRMIRVDLARAQVANCTSSVCQHGCDLATGSCVCRRGFNLQDSAHCEACSLSCPYGSFQDSPCNDDEEKSCVECTSSCPDGMFISKPCDQFSDIECQVCREPCSSSEYESVPCAGTTDRQCEALEGIPPLIVSNNIMIENLRHVRTEDTELYDVSDGSELQEKTIIFDRGSGYVVNVTVSTLNLRPLYESVDHSTGNDLDYAPDVHRKLCDYPVPEHYTLAVHLYQNITTVTKDIKGMYHRSATEPCTTSYGYTAGTPPPTYHRNALACAEPSSLSELFKRDHLLEKYSGLRVDKTERCFNMNKTCAECSDRCAKSFDATKKTNDYCRLPASRAEVEREGSDVVAARMKECFKCCMLGNCSVCLDYQQQCQDQLRCRMGNILVYTLLPYYSTDTVYCHVQPKQGSTIYRLHYRLLYDGKPFKKKTFIAEKVVSNSHPLGSVAGLRRHNFLIVRHGTGVSKIIHMVRGKEKFEAGTLELGQKLMSSTSRRLKVHPTTAFGINTKTWKYRSCNIFVNRTLRSTEPSWHQIDDVQVTSTEGGYLIQNRTLAPHFQVVLPRHLSVLQAFYGNTKLKNDRTLRAELLRNDSFWIVKISGQIEPCPGLINVHIRAPEFNDVSLFNYDIGIDCPDDFDLEFHIPTGGPDVHEKRLVLELRDGYRVINVTLFRPIKTNKYHFGNPKPFQFSVHHFLVNLSPFIIGTIGLLIGLVAILLYGYLTRPDSLHRGRDNRLHRRHLLFVVWFVVFKFVYSLLVSVTEFVLIAKAIHSSTFSVLDQYPDYHHLVAHYEQIELNKIRGHLDAELLRQEESGAAAKRVCEVQLYAMHRQVEEARENLLKVYFQTIQGFDIGSLAFEKVRETVDEYTERLRDFQAEFDRFTKVKARQLMADMRQVYYDIKNNNWLAGARIIHLTVNGLCFGCLEPFMKWVGLEFDFRKLEVPGKLGGASRSVQLRQERHISGYRTALLAPIYLL</sequence>
<feature type="transmembrane region" description="Helical" evidence="3">
    <location>
        <begin position="1840"/>
        <end position="1863"/>
    </location>
</feature>
<feature type="signal peptide" evidence="4">
    <location>
        <begin position="1"/>
        <end position="24"/>
    </location>
</feature>
<gene>
    <name evidence="6" type="ORF">LSH36_202g09001</name>
</gene>
<feature type="compositionally biased region" description="Basic residues" evidence="2">
    <location>
        <begin position="484"/>
        <end position="493"/>
    </location>
</feature>
<keyword evidence="1" id="KW-1015">Disulfide bond</keyword>
<feature type="repeat" description="TNFR-Cys" evidence="1">
    <location>
        <begin position="1201"/>
        <end position="1245"/>
    </location>
</feature>
<dbReference type="InterPro" id="IPR001368">
    <property type="entry name" value="TNFR/NGFR_Cys_rich_reg"/>
</dbReference>
<feature type="region of interest" description="Disordered" evidence="2">
    <location>
        <begin position="466"/>
        <end position="653"/>
    </location>
</feature>
<evidence type="ECO:0000313" key="6">
    <source>
        <dbReference type="EMBL" id="KAK2156932.1"/>
    </source>
</evidence>
<feature type="compositionally biased region" description="Polar residues" evidence="2">
    <location>
        <begin position="624"/>
        <end position="645"/>
    </location>
</feature>
<feature type="compositionally biased region" description="Polar residues" evidence="2">
    <location>
        <begin position="467"/>
        <end position="479"/>
    </location>
</feature>
<name>A0AAD9JQ75_9ANNE</name>
<feature type="transmembrane region" description="Helical" evidence="3">
    <location>
        <begin position="1884"/>
        <end position="1907"/>
    </location>
</feature>
<feature type="compositionally biased region" description="Acidic residues" evidence="2">
    <location>
        <begin position="505"/>
        <end position="531"/>
    </location>
</feature>
<proteinExistence type="predicted"/>
<evidence type="ECO:0000259" key="5">
    <source>
        <dbReference type="PROSITE" id="PS50050"/>
    </source>
</evidence>